<dbReference type="OrthoDB" id="1918363at2759"/>
<gene>
    <name evidence="2" type="ORF">SETIT_5G209000v2</name>
</gene>
<dbReference type="GO" id="GO:0003676">
    <property type="term" value="F:nucleic acid binding"/>
    <property type="evidence" value="ECO:0007669"/>
    <property type="project" value="InterPro"/>
</dbReference>
<protein>
    <recommendedName>
        <fullName evidence="1">S1 motif domain-containing protein</fullName>
    </recommendedName>
</protein>
<feature type="domain" description="S1 motif" evidence="1">
    <location>
        <begin position="84"/>
        <end position="152"/>
    </location>
</feature>
<name>A0A368R724_SETIT</name>
<dbReference type="SMART" id="SM00316">
    <property type="entry name" value="S1"/>
    <property type="match status" value="2"/>
</dbReference>
<evidence type="ECO:0000313" key="2">
    <source>
        <dbReference type="EMBL" id="RCV25989.1"/>
    </source>
</evidence>
<dbReference type="SUPFAM" id="SSF50249">
    <property type="entry name" value="Nucleic acid-binding proteins"/>
    <property type="match status" value="2"/>
</dbReference>
<dbReference type="Pfam" id="PF00575">
    <property type="entry name" value="S1"/>
    <property type="match status" value="1"/>
</dbReference>
<dbReference type="PANTHER" id="PTHR15838:SF3">
    <property type="entry name" value="PROTEIN PIGMENT DEFECTIVE 338, CHLOROPLASTIC"/>
    <property type="match status" value="1"/>
</dbReference>
<sequence length="313" mass="35197">MAVTLRNERPRLGRGAWASWRAPPWTKRRPGSIVAGVGRWWRPARWCSRRCSAGRSVGGRCCRRDGSSGASRGTVPGRQIMQLDEPIEVKIHEWNTGGLLTRIEGLRAFLPKFELMDRIGTFTDLKNKVGSNIRVCIARFDEETNDLIISEKKAWEMTYLREGTLLQGSVRKIFPYGAQIRIAGTNRSGLLHISNISRGRVLSVSDILKIDDEVKVLVIKSNVPDKIALSIADLESAPGLFLSDREKVFSEAEAMAKRYREQLPVISQNTILDDSLPGEALPFDDEAKLYANWKWFKFLHHNKPGDNSSGDLP</sequence>
<feature type="domain" description="S1 motif" evidence="1">
    <location>
        <begin position="163"/>
        <end position="232"/>
    </location>
</feature>
<reference evidence="2" key="2">
    <citation type="submission" date="2015-07" db="EMBL/GenBank/DDBJ databases">
        <authorList>
            <person name="Noorani M."/>
        </authorList>
    </citation>
    <scope>NUCLEOTIDE SEQUENCE</scope>
    <source>
        <strain evidence="2">Yugu1</strain>
    </source>
</reference>
<dbReference type="Gene3D" id="2.40.50.140">
    <property type="entry name" value="Nucleic acid-binding proteins"/>
    <property type="match status" value="1"/>
</dbReference>
<reference evidence="2" key="1">
    <citation type="journal article" date="2012" name="Nat. Biotechnol.">
        <title>Reference genome sequence of the model plant Setaria.</title>
        <authorList>
            <person name="Bennetzen J.L."/>
            <person name="Schmutz J."/>
            <person name="Wang H."/>
            <person name="Percifield R."/>
            <person name="Hawkins J."/>
            <person name="Pontaroli A.C."/>
            <person name="Estep M."/>
            <person name="Feng L."/>
            <person name="Vaughn J.N."/>
            <person name="Grimwood J."/>
            <person name="Jenkins J."/>
            <person name="Barry K."/>
            <person name="Lindquist E."/>
            <person name="Hellsten U."/>
            <person name="Deshpande S."/>
            <person name="Wang X."/>
            <person name="Wu X."/>
            <person name="Mitros T."/>
            <person name="Triplett J."/>
            <person name="Yang X."/>
            <person name="Ye C.Y."/>
            <person name="Mauro-Herrera M."/>
            <person name="Wang L."/>
            <person name="Li P."/>
            <person name="Sharma M."/>
            <person name="Sharma R."/>
            <person name="Ronald P.C."/>
            <person name="Panaud O."/>
            <person name="Kellogg E.A."/>
            <person name="Brutnell T.P."/>
            <person name="Doust A.N."/>
            <person name="Tuskan G.A."/>
            <person name="Rokhsar D."/>
            <person name="Devos K.M."/>
        </authorList>
    </citation>
    <scope>NUCLEOTIDE SEQUENCE [LARGE SCALE GENOMIC DNA]</scope>
    <source>
        <strain evidence="2">Yugu1</strain>
    </source>
</reference>
<dbReference type="InterPro" id="IPR003029">
    <property type="entry name" value="S1_domain"/>
</dbReference>
<dbReference type="AlphaFoldDB" id="A0A368R724"/>
<dbReference type="PROSITE" id="PS50126">
    <property type="entry name" value="S1"/>
    <property type="match status" value="2"/>
</dbReference>
<evidence type="ECO:0000259" key="1">
    <source>
        <dbReference type="PROSITE" id="PS50126"/>
    </source>
</evidence>
<dbReference type="InterPro" id="IPR012340">
    <property type="entry name" value="NA-bd_OB-fold"/>
</dbReference>
<dbReference type="EMBL" id="CM003532">
    <property type="protein sequence ID" value="RCV25989.1"/>
    <property type="molecule type" value="Genomic_DNA"/>
</dbReference>
<dbReference type="PANTHER" id="PTHR15838">
    <property type="entry name" value="NUCLEOLAR PROTEIN OF 40 KDA"/>
    <property type="match status" value="1"/>
</dbReference>
<organism evidence="2">
    <name type="scientific">Setaria italica</name>
    <name type="common">Foxtail millet</name>
    <name type="synonym">Panicum italicum</name>
    <dbReference type="NCBI Taxonomy" id="4555"/>
    <lineage>
        <taxon>Eukaryota</taxon>
        <taxon>Viridiplantae</taxon>
        <taxon>Streptophyta</taxon>
        <taxon>Embryophyta</taxon>
        <taxon>Tracheophyta</taxon>
        <taxon>Spermatophyta</taxon>
        <taxon>Magnoliopsida</taxon>
        <taxon>Liliopsida</taxon>
        <taxon>Poales</taxon>
        <taxon>Poaceae</taxon>
        <taxon>PACMAD clade</taxon>
        <taxon>Panicoideae</taxon>
        <taxon>Panicodae</taxon>
        <taxon>Paniceae</taxon>
        <taxon>Cenchrinae</taxon>
        <taxon>Setaria</taxon>
    </lineage>
</organism>
<proteinExistence type="predicted"/>
<dbReference type="CDD" id="cd04465">
    <property type="entry name" value="S1_RPS1_repeat_ec2_hs2"/>
    <property type="match status" value="1"/>
</dbReference>
<accession>A0A368R724</accession>